<dbReference type="InterPro" id="IPR001849">
    <property type="entry name" value="PH_domain"/>
</dbReference>
<dbReference type="Gene3D" id="3.40.50.300">
    <property type="entry name" value="P-loop containing nucleotide triphosphate hydrolases"/>
    <property type="match status" value="1"/>
</dbReference>
<dbReference type="KEGG" id="acan:ACA1_214880"/>
<dbReference type="InterPro" id="IPR011009">
    <property type="entry name" value="Kinase-like_dom_sf"/>
</dbReference>
<dbReference type="SMART" id="SM00233">
    <property type="entry name" value="PH"/>
    <property type="match status" value="1"/>
</dbReference>
<dbReference type="OrthoDB" id="30737at2759"/>
<dbReference type="Pfam" id="PF23598">
    <property type="entry name" value="LRR_14"/>
    <property type="match status" value="1"/>
</dbReference>
<dbReference type="PROSITE" id="PS00108">
    <property type="entry name" value="PROTEIN_KINASE_ST"/>
    <property type="match status" value="1"/>
</dbReference>
<dbReference type="SUPFAM" id="SSF56112">
    <property type="entry name" value="Protein kinase-like (PK-like)"/>
    <property type="match status" value="1"/>
</dbReference>
<dbReference type="GO" id="GO:0005524">
    <property type="term" value="F:ATP binding"/>
    <property type="evidence" value="ECO:0007669"/>
    <property type="project" value="UniProtKB-UniRule"/>
</dbReference>
<keyword evidence="5" id="KW-0433">Leucine-rich repeat</keyword>
<accession>L8GPH1</accession>
<dbReference type="GO" id="GO:0046856">
    <property type="term" value="P:phosphatidylinositol dephosphorylation"/>
    <property type="evidence" value="ECO:0007669"/>
    <property type="project" value="TreeGrafter"/>
</dbReference>
<dbReference type="STRING" id="1257118.L8GPH1"/>
<dbReference type="SMART" id="SM00369">
    <property type="entry name" value="LRR_TYP"/>
    <property type="match status" value="10"/>
</dbReference>
<keyword evidence="4" id="KW-0723">Serine/threonine-protein kinase</keyword>
<comment type="similarity">
    <text evidence="1">Belongs to the protein-tyrosine phosphatase family. Non-receptor class myotubularin subfamily.</text>
</comment>
<dbReference type="RefSeq" id="XP_004337072.1">
    <property type="nucleotide sequence ID" value="XM_004337024.1"/>
</dbReference>
<sequence>MKREEEEEDELVPVGGYDTKTVVREGALEKQSPGMALKRWQTRHFTLTPSALFYRKKKSTEATLGAIKLSHIKSCAARQPAAGGKGATKRVVFDIATANRVYALAADSEANAQQWIDAINRERASPSTAPTSSPPLSPSTSSSSTAAATEGDWIAGEKVLYASPTAGPEDVLFTHHSLRDGRWAKFTMTTYRLIFTHKDGLESVPLGLAMRVEPARHEERNLAGFVIECKDFRTLSMFFLYPEPVKALTNLFKQHICPQQIFHLFAYQNKEKFATATPQDSAGFTMYNLEREFKRLRIPTKQWRITSINKNFAFPQFPNQFIVPAAISDETIFQLWNSLQKWQRWTLALTWRNPTTGACLLRSFKFLLGGENMAVSESDWISELGKAKRGHRSMLQYVLLIQRQAETLHVFDTSRIKLKAGADASAPVKIEPAQNVKTFTTDEGQIMTRKTELLPPAAVEDSLGKLAQLVSSFDAHAFAAHKEKATQWRESVEATRWLTGIRRLFEATAKVVTQLQLGNPVVVLNHDGSEAVPQVVSLAQLCLDPHYRTIAGLCLLIEKEWMAFCFEWGQGNKNKYLPKQHSYLFVQFIDAVWQLWTQSPAQFEFSPHLLVFLLDSVYSCRFGSFLTNTHRDRLKKKFGILNKTGSVWAYITSHESEFVNSLYDPNSHKTSPRLAIHPSQVTLWTEYYLRWATAAANEQVIKEITIQLAKQQQAKSDSVGLDISNHALTRLPAPLIDRLPLLSSLDLSSNFISSVAAHLPHFSGLVSLDLSHNFITSFSPRPQDHNATAPAAMDDNGQLRSPDASASGSFERLDRLHLADNRLWVVDQLPASLTELNVAHNAIEHLPRHLATLTQLRVLNVAYNKLLTDQGQKGMPEVLLKLTSLTSLNLAGIGMPQLPADFFSALPHLEVLDLSHNQLPSLPADIARATSMRVLNISNNPFTRLPNAILHLGSLEEFYANNVAAEECLRLADLVGMTRLRCLDLRNNQITALPPGCFARWTNMERLWLSHNQLSALQADGIGCLAATLQELHLGHNHLDCMPAEMAKLTRLRVLTVEGNLIVELPAQLGILTQLERLDVGSQNGRLRSPPAEVVALGSASIVAYLGQLLKGQEPCYRLKLMFVGQENVGKTSLLRALNRRERRGKTMIIRQGSDLPDPSVAPLSTDGIDINTWSLSMNSVWGPDAAAVDLSAWDFAGQEIYYATHQFFLSERSLFLVVFNLLSPVQSRIEYWLQSVRAAAKGSPILIIGTHAEHERCTEEYLAEMQRRLEAKFRYKYPNMVGIHFVSPVQGKGMDALVNSLRQVVAKQDYIGRTLPSSYLALEKVVAAQAKVRTPPVLTWHEYRDLAKLCMIEEDNEDLRTATALLHNLGSLVHFASDEKLQDVVILDPQWLMDVLATVVSTKHNYCRTGVLPHSALPHIWRAPAFPRELHGFLLSLLERFEITFPIQSYAHKLDYIPTTAADIGSSPEDTLSSLVPSLLPEEAPAKLAELWSSRICAGENVFGRTYQFDFVPKGFMGRLMIRLLGFPLVAQVIWRYGMLARIAKEQILVELTPEKDQLKILVRTELRGEQMSNLCWLVFAAVDSLVKEWYNLEARVLVPCPHCMVFSGLDQRPYMFPIEECQQAAMLPNDAFLYCRISDRSSNEPTAVRLDTAAPDLAMVHLDSHKIAFGELDKQEPPIGEGGYATVYKGTYKGEVVAIKQLRPAAVDAFEDTPGGDGGSLDEEAESRRLTYEEFRHEVWIMSGLAHPNLVAMRGFCTEPACIVTEYVGKGALIEYLESDKPLDWPLRLKIAKDIAKGCAFLHSTSPPVMHRDLKSPNILLADVSPEAEVVAKVCDFGVSLSAAAHTAGRRVDCPVWLAPEVMADKIYTVKADVYSIGVILWELLTRKAFFGEIRFMSLLEDKVKSGERPPIPDDCVPAYRQLIEDCWAQDPDARPSCAVIAERLTEIMRQLCPEASGYDSQVDNKYKAQRKAEAEEKRKALAALRQKISENRLARKTAPVAMMVSSESKKSLLSQCIKDVAQLDECSKKDIVVFMEQFLRQRRNHLIGVSDDDDDKDKVVKAAGAGGSAQSAKAEERRWIEEFLQQLEAEKKRAHEDEVAALMAQPLERPPSRNSNSPDKALGGAVSRLERSTTVAVAVAHSSQQSLRAQD</sequence>
<comment type="catalytic activity">
    <reaction evidence="13">
        <text>L-seryl-[protein] + ATP = O-phospho-L-seryl-[protein] + ADP + H(+)</text>
        <dbReference type="Rhea" id="RHEA:17989"/>
        <dbReference type="Rhea" id="RHEA-COMP:9863"/>
        <dbReference type="Rhea" id="RHEA-COMP:11604"/>
        <dbReference type="ChEBI" id="CHEBI:15378"/>
        <dbReference type="ChEBI" id="CHEBI:29999"/>
        <dbReference type="ChEBI" id="CHEBI:30616"/>
        <dbReference type="ChEBI" id="CHEBI:83421"/>
        <dbReference type="ChEBI" id="CHEBI:456216"/>
        <dbReference type="EC" id="2.7.11.1"/>
    </reaction>
</comment>
<dbReference type="Pfam" id="PF00169">
    <property type="entry name" value="PH"/>
    <property type="match status" value="1"/>
</dbReference>
<feature type="region of interest" description="Disordered" evidence="15">
    <location>
        <begin position="2105"/>
        <end position="2130"/>
    </location>
</feature>
<dbReference type="GO" id="GO:0004438">
    <property type="term" value="F:phosphatidylinositol-3-phosphate phosphatase activity"/>
    <property type="evidence" value="ECO:0007669"/>
    <property type="project" value="TreeGrafter"/>
</dbReference>
<dbReference type="GO" id="GO:0005737">
    <property type="term" value="C:cytoplasm"/>
    <property type="evidence" value="ECO:0007669"/>
    <property type="project" value="TreeGrafter"/>
</dbReference>
<dbReference type="OMA" id="HHNDLKP"/>
<dbReference type="SUPFAM" id="SSF52058">
    <property type="entry name" value="L domain-like"/>
    <property type="match status" value="2"/>
</dbReference>
<dbReference type="PRINTS" id="PR00019">
    <property type="entry name" value="LEURICHRPT"/>
</dbReference>
<dbReference type="InterPro" id="IPR001245">
    <property type="entry name" value="Ser-Thr/Tyr_kinase_cat_dom"/>
</dbReference>
<dbReference type="GO" id="GO:0016020">
    <property type="term" value="C:membrane"/>
    <property type="evidence" value="ECO:0007669"/>
    <property type="project" value="TreeGrafter"/>
</dbReference>
<dbReference type="GO" id="GO:0005525">
    <property type="term" value="F:GTP binding"/>
    <property type="evidence" value="ECO:0007669"/>
    <property type="project" value="UniProtKB-KW"/>
</dbReference>
<dbReference type="Gene3D" id="3.30.310.200">
    <property type="match status" value="1"/>
</dbReference>
<organism evidence="20 21">
    <name type="scientific">Acanthamoeba castellanii (strain ATCC 30010 / Neff)</name>
    <dbReference type="NCBI Taxonomy" id="1257118"/>
    <lineage>
        <taxon>Eukaryota</taxon>
        <taxon>Amoebozoa</taxon>
        <taxon>Discosea</taxon>
        <taxon>Longamoebia</taxon>
        <taxon>Centramoebida</taxon>
        <taxon>Acanthamoebidae</taxon>
        <taxon>Acanthamoeba</taxon>
    </lineage>
</organism>
<dbReference type="InterPro" id="IPR008271">
    <property type="entry name" value="Ser/Thr_kinase_AS"/>
</dbReference>
<dbReference type="PROSITE" id="PS51450">
    <property type="entry name" value="LRR"/>
    <property type="match status" value="3"/>
</dbReference>
<keyword evidence="10 14" id="KW-0067">ATP-binding</keyword>
<evidence type="ECO:0000256" key="2">
    <source>
        <dbReference type="ARBA" id="ARBA00008171"/>
    </source>
</evidence>
<dbReference type="Gene3D" id="1.10.10.10">
    <property type="entry name" value="Winged helix-like DNA-binding domain superfamily/Winged helix DNA-binding domain"/>
    <property type="match status" value="1"/>
</dbReference>
<keyword evidence="9 20" id="KW-0418">Kinase</keyword>
<evidence type="ECO:0000259" key="19">
    <source>
        <dbReference type="PROSITE" id="PS51424"/>
    </source>
</evidence>
<evidence type="ECO:0000313" key="20">
    <source>
        <dbReference type="EMBL" id="ELR15059.1"/>
    </source>
</evidence>
<feature type="region of interest" description="Disordered" evidence="15">
    <location>
        <begin position="123"/>
        <end position="148"/>
    </location>
</feature>
<feature type="compositionally biased region" description="Low complexity" evidence="15">
    <location>
        <begin position="138"/>
        <end position="148"/>
    </location>
</feature>
<dbReference type="Pfam" id="PF08477">
    <property type="entry name" value="Roc"/>
    <property type="match status" value="1"/>
</dbReference>
<dbReference type="InterPro" id="IPR001611">
    <property type="entry name" value="Leu-rich_rpt"/>
</dbReference>
<evidence type="ECO:0000256" key="4">
    <source>
        <dbReference type="ARBA" id="ARBA00022527"/>
    </source>
</evidence>
<dbReference type="Proteomes" id="UP000011083">
    <property type="component" value="Unassembled WGS sequence"/>
</dbReference>
<dbReference type="Gene3D" id="3.30.70.1390">
    <property type="entry name" value="ROC domain from the Parkinson's disease-associated leucine-rich repeat kinase 2"/>
    <property type="match status" value="1"/>
</dbReference>
<keyword evidence="7" id="KW-0677">Repeat</keyword>
<protein>
    <recommendedName>
        <fullName evidence="3">non-specific serine/threonine protein kinase</fullName>
        <ecNumber evidence="3">2.7.11.1</ecNumber>
    </recommendedName>
</protein>
<dbReference type="Gene3D" id="3.30.200.20">
    <property type="entry name" value="Phosphorylase Kinase, domain 1"/>
    <property type="match status" value="1"/>
</dbReference>
<evidence type="ECO:0000256" key="13">
    <source>
        <dbReference type="ARBA" id="ARBA00048679"/>
    </source>
</evidence>
<dbReference type="SUPFAM" id="SSF52799">
    <property type="entry name" value="(Phosphotyrosine protein) phosphatases II"/>
    <property type="match status" value="1"/>
</dbReference>
<dbReference type="InterPro" id="IPR030564">
    <property type="entry name" value="Myotubularin"/>
</dbReference>
<dbReference type="VEuPathDB" id="AmoebaDB:ACA1_214880"/>
<dbReference type="InterPro" id="IPR017441">
    <property type="entry name" value="Protein_kinase_ATP_BS"/>
</dbReference>
<evidence type="ECO:0000256" key="3">
    <source>
        <dbReference type="ARBA" id="ARBA00012513"/>
    </source>
</evidence>
<evidence type="ECO:0000256" key="7">
    <source>
        <dbReference type="ARBA" id="ARBA00022737"/>
    </source>
</evidence>
<proteinExistence type="inferred from homology"/>
<evidence type="ECO:0000313" key="21">
    <source>
        <dbReference type="Proteomes" id="UP000011083"/>
    </source>
</evidence>
<dbReference type="Pfam" id="PF07714">
    <property type="entry name" value="PK_Tyr_Ser-Thr"/>
    <property type="match status" value="1"/>
</dbReference>
<dbReference type="PANTHER" id="PTHR10807">
    <property type="entry name" value="MYOTUBULARIN-RELATED"/>
    <property type="match status" value="1"/>
</dbReference>
<keyword evidence="11" id="KW-0342">GTP-binding</keyword>
<dbReference type="InterPro" id="IPR020859">
    <property type="entry name" value="ROC"/>
</dbReference>
<dbReference type="Gene3D" id="2.30.29.30">
    <property type="entry name" value="Pleckstrin-homology domain (PH domain)/Phosphotyrosine-binding domain (PTB)"/>
    <property type="match status" value="2"/>
</dbReference>
<dbReference type="GO" id="GO:0004674">
    <property type="term" value="F:protein serine/threonine kinase activity"/>
    <property type="evidence" value="ECO:0007669"/>
    <property type="project" value="UniProtKB-KW"/>
</dbReference>
<evidence type="ECO:0000256" key="14">
    <source>
        <dbReference type="PROSITE-ProRule" id="PRU10141"/>
    </source>
</evidence>
<dbReference type="Gene3D" id="1.10.510.10">
    <property type="entry name" value="Transferase(Phosphotransferase) domain 1"/>
    <property type="match status" value="1"/>
</dbReference>
<dbReference type="SUPFAM" id="SSF52540">
    <property type="entry name" value="P-loop containing nucleoside triphosphate hydrolases"/>
    <property type="match status" value="1"/>
</dbReference>
<name>L8GPH1_ACACF</name>
<dbReference type="Pfam" id="PF25497">
    <property type="entry name" value="COR-B"/>
    <property type="match status" value="1"/>
</dbReference>
<dbReference type="SMART" id="SM00364">
    <property type="entry name" value="LRR_BAC"/>
    <property type="match status" value="5"/>
</dbReference>
<feature type="domain" description="Protein kinase" evidence="17">
    <location>
        <begin position="1675"/>
        <end position="1951"/>
    </location>
</feature>
<evidence type="ECO:0000259" key="18">
    <source>
        <dbReference type="PROSITE" id="PS51339"/>
    </source>
</evidence>
<dbReference type="SMART" id="SM00220">
    <property type="entry name" value="S_TKc"/>
    <property type="match status" value="1"/>
</dbReference>
<dbReference type="PROSITE" id="PS51424">
    <property type="entry name" value="ROC"/>
    <property type="match status" value="1"/>
</dbReference>
<gene>
    <name evidence="20" type="ORF">ACA1_214880</name>
</gene>
<dbReference type="InterPro" id="IPR029021">
    <property type="entry name" value="Prot-tyrosine_phosphatase-like"/>
</dbReference>
<comment type="catalytic activity">
    <reaction evidence="12">
        <text>L-threonyl-[protein] + ATP = O-phospho-L-threonyl-[protein] + ADP + H(+)</text>
        <dbReference type="Rhea" id="RHEA:46608"/>
        <dbReference type="Rhea" id="RHEA-COMP:11060"/>
        <dbReference type="Rhea" id="RHEA-COMP:11605"/>
        <dbReference type="ChEBI" id="CHEBI:15378"/>
        <dbReference type="ChEBI" id="CHEBI:30013"/>
        <dbReference type="ChEBI" id="CHEBI:30616"/>
        <dbReference type="ChEBI" id="CHEBI:61977"/>
        <dbReference type="ChEBI" id="CHEBI:456216"/>
        <dbReference type="EC" id="2.7.11.1"/>
    </reaction>
</comment>
<dbReference type="PROSITE" id="PS00107">
    <property type="entry name" value="PROTEIN_KINASE_ATP"/>
    <property type="match status" value="1"/>
</dbReference>
<dbReference type="PROSITE" id="PS50003">
    <property type="entry name" value="PH_DOMAIN"/>
    <property type="match status" value="1"/>
</dbReference>
<dbReference type="InterPro" id="IPR032675">
    <property type="entry name" value="LRR_dom_sf"/>
</dbReference>
<evidence type="ECO:0000256" key="10">
    <source>
        <dbReference type="ARBA" id="ARBA00022840"/>
    </source>
</evidence>
<dbReference type="InterPro" id="IPR032171">
    <property type="entry name" value="COR-A"/>
</dbReference>
<evidence type="ECO:0000256" key="12">
    <source>
        <dbReference type="ARBA" id="ARBA00047899"/>
    </source>
</evidence>
<dbReference type="Pfam" id="PF06602">
    <property type="entry name" value="Myotub-related"/>
    <property type="match status" value="1"/>
</dbReference>
<evidence type="ECO:0000256" key="15">
    <source>
        <dbReference type="SAM" id="MobiDB-lite"/>
    </source>
</evidence>
<feature type="domain" description="PH" evidence="16">
    <location>
        <begin position="21"/>
        <end position="124"/>
    </location>
</feature>
<dbReference type="PROSITE" id="PS51339">
    <property type="entry name" value="PPASE_MYOTUBULARIN"/>
    <property type="match status" value="1"/>
</dbReference>
<feature type="domain" description="Roc" evidence="19">
    <location>
        <begin position="1112"/>
        <end position="1309"/>
    </location>
</feature>
<dbReference type="Gene3D" id="3.80.10.10">
    <property type="entry name" value="Ribonuclease Inhibitor"/>
    <property type="match status" value="3"/>
</dbReference>
<dbReference type="InterPro" id="IPR057263">
    <property type="entry name" value="COR-B"/>
</dbReference>
<dbReference type="PANTHER" id="PTHR10807:SF128">
    <property type="entry name" value="PHOSPHATIDYLINOSITOL-3,5-BISPHOSPHATE 3-PHOSPHATASE"/>
    <property type="match status" value="1"/>
</dbReference>
<evidence type="ECO:0000256" key="9">
    <source>
        <dbReference type="ARBA" id="ARBA00022777"/>
    </source>
</evidence>
<dbReference type="CDD" id="cd13999">
    <property type="entry name" value="STKc_MAP3K-like"/>
    <property type="match status" value="1"/>
</dbReference>
<evidence type="ECO:0000259" key="17">
    <source>
        <dbReference type="PROSITE" id="PS50011"/>
    </source>
</evidence>
<dbReference type="InterPro" id="IPR036388">
    <property type="entry name" value="WH-like_DNA-bd_sf"/>
</dbReference>
<dbReference type="PRINTS" id="PR00109">
    <property type="entry name" value="TYRKINASE"/>
</dbReference>
<dbReference type="PROSITE" id="PS50011">
    <property type="entry name" value="PROTEIN_KINASE_DOM"/>
    <property type="match status" value="1"/>
</dbReference>
<dbReference type="InterPro" id="IPR055414">
    <property type="entry name" value="LRR_R13L4/SHOC2-like"/>
</dbReference>
<dbReference type="InterPro" id="IPR003591">
    <property type="entry name" value="Leu-rich_rpt_typical-subtyp"/>
</dbReference>
<dbReference type="InterPro" id="IPR010569">
    <property type="entry name" value="Myotubularin-like_Pase_dom"/>
</dbReference>
<reference evidence="20 21" key="1">
    <citation type="journal article" date="2013" name="Genome Biol.">
        <title>Genome of Acanthamoeba castellanii highlights extensive lateral gene transfer and early evolution of tyrosine kinase signaling.</title>
        <authorList>
            <person name="Clarke M."/>
            <person name="Lohan A.J."/>
            <person name="Liu B."/>
            <person name="Lagkouvardos I."/>
            <person name="Roy S."/>
            <person name="Zafar N."/>
            <person name="Bertelli C."/>
            <person name="Schilde C."/>
            <person name="Kianianmomeni A."/>
            <person name="Burglin T.R."/>
            <person name="Frech C."/>
            <person name="Turcotte B."/>
            <person name="Kopec K.O."/>
            <person name="Synnott J.M."/>
            <person name="Choo C."/>
            <person name="Paponov I."/>
            <person name="Finkler A."/>
            <person name="Soon Heng Tan C."/>
            <person name="Hutchins A.P."/>
            <person name="Weinmeier T."/>
            <person name="Rattei T."/>
            <person name="Chu J.S."/>
            <person name="Gimenez G."/>
            <person name="Irimia M."/>
            <person name="Rigden D.J."/>
            <person name="Fitzpatrick D.A."/>
            <person name="Lorenzo-Morales J."/>
            <person name="Bateman A."/>
            <person name="Chiu C.H."/>
            <person name="Tang P."/>
            <person name="Hegemann P."/>
            <person name="Fromm H."/>
            <person name="Raoult D."/>
            <person name="Greub G."/>
            <person name="Miranda-Saavedra D."/>
            <person name="Chen N."/>
            <person name="Nash P."/>
            <person name="Ginger M.L."/>
            <person name="Horn M."/>
            <person name="Schaap P."/>
            <person name="Caler L."/>
            <person name="Loftus B."/>
        </authorList>
    </citation>
    <scope>NUCLEOTIDE SEQUENCE [LARGE SCALE GENOMIC DNA]</scope>
    <source>
        <strain evidence="20 21">Neff</strain>
    </source>
</reference>
<dbReference type="Pfam" id="PF16095">
    <property type="entry name" value="COR-A"/>
    <property type="match status" value="1"/>
</dbReference>
<keyword evidence="8 14" id="KW-0547">Nucleotide-binding</keyword>
<keyword evidence="6" id="KW-0808">Transferase</keyword>
<keyword evidence="21" id="KW-1185">Reference proteome</keyword>
<evidence type="ECO:0000256" key="5">
    <source>
        <dbReference type="ARBA" id="ARBA00022614"/>
    </source>
</evidence>
<evidence type="ECO:0000256" key="6">
    <source>
        <dbReference type="ARBA" id="ARBA00022679"/>
    </source>
</evidence>
<evidence type="ECO:0000259" key="16">
    <source>
        <dbReference type="PROSITE" id="PS50003"/>
    </source>
</evidence>
<comment type="similarity">
    <text evidence="2">Belongs to the protein kinase superfamily. TKL Ser/Thr protein kinase family. ROCO subfamily.</text>
</comment>
<feature type="binding site" evidence="14">
    <location>
        <position position="1702"/>
    </location>
    <ligand>
        <name>ATP</name>
        <dbReference type="ChEBI" id="CHEBI:30616"/>
    </ligand>
</feature>
<dbReference type="InterPro" id="IPR011993">
    <property type="entry name" value="PH-like_dom_sf"/>
</dbReference>
<dbReference type="EC" id="2.7.11.1" evidence="3"/>
<evidence type="ECO:0000256" key="11">
    <source>
        <dbReference type="ARBA" id="ARBA00023134"/>
    </source>
</evidence>
<evidence type="ECO:0000256" key="1">
    <source>
        <dbReference type="ARBA" id="ARBA00007471"/>
    </source>
</evidence>
<dbReference type="InterPro" id="IPR027417">
    <property type="entry name" value="P-loop_NTPase"/>
</dbReference>
<feature type="region of interest" description="Disordered" evidence="15">
    <location>
        <begin position="781"/>
        <end position="805"/>
    </location>
</feature>
<dbReference type="EMBL" id="KB008036">
    <property type="protein sequence ID" value="ELR15059.1"/>
    <property type="molecule type" value="Genomic_DNA"/>
</dbReference>
<feature type="domain" description="Myotubularin phosphatase" evidence="18">
    <location>
        <begin position="283"/>
        <end position="688"/>
    </location>
</feature>
<dbReference type="GeneID" id="14915756"/>
<dbReference type="SUPFAM" id="SSF50729">
    <property type="entry name" value="PH domain-like"/>
    <property type="match status" value="2"/>
</dbReference>
<evidence type="ECO:0000256" key="8">
    <source>
        <dbReference type="ARBA" id="ARBA00022741"/>
    </source>
</evidence>
<dbReference type="InterPro" id="IPR000719">
    <property type="entry name" value="Prot_kinase_dom"/>
</dbReference>